<dbReference type="eggNOG" id="ENOG5033GP5">
    <property type="taxonomic scope" value="Bacteria"/>
</dbReference>
<dbReference type="GeneID" id="91518410"/>
<name>U5EG09_NOCAS</name>
<protein>
    <recommendedName>
        <fullName evidence="3">ABM domain-containing protein</fullName>
    </recommendedName>
</protein>
<comment type="caution">
    <text evidence="1">The sequence shown here is derived from an EMBL/GenBank/DDBJ whole genome shotgun (WGS) entry which is preliminary data.</text>
</comment>
<accession>U5EG09</accession>
<evidence type="ECO:0000313" key="1">
    <source>
        <dbReference type="EMBL" id="GAD84109.1"/>
    </source>
</evidence>
<reference evidence="1 2" key="1">
    <citation type="journal article" date="2014" name="BMC Genomics">
        <title>Genome based analysis of type-I polyketide synthase and nonribosomal peptide synthetase gene clusters in seven strains of five representative Nocardia species.</title>
        <authorList>
            <person name="Komaki H."/>
            <person name="Ichikawa N."/>
            <person name="Hosoyama A."/>
            <person name="Takahashi-Nakaguchi A."/>
            <person name="Matsuzawa T."/>
            <person name="Suzuki K."/>
            <person name="Fujita N."/>
            <person name="Gonoi T."/>
        </authorList>
    </citation>
    <scope>NUCLEOTIDE SEQUENCE [LARGE SCALE GENOMIC DNA]</scope>
    <source>
        <strain evidence="1 2">NBRC 15531</strain>
    </source>
</reference>
<evidence type="ECO:0000313" key="2">
    <source>
        <dbReference type="Proteomes" id="UP000017048"/>
    </source>
</evidence>
<sequence>MTVVVELDFRDATLDQYDQVLQKMGYTHGGTGGPGLLFHVARRTDEGFHVTDVWESADQFQEFARTTLAPLSAEVGMTSQPEVTVHEAYNHLSQGG</sequence>
<gene>
    <name evidence="1" type="ORF">NCAST_21_00580</name>
</gene>
<dbReference type="EMBL" id="BAFO02000021">
    <property type="protein sequence ID" value="GAD84109.1"/>
    <property type="molecule type" value="Genomic_DNA"/>
</dbReference>
<proteinExistence type="predicted"/>
<dbReference type="RefSeq" id="WP_019047824.1">
    <property type="nucleotide sequence ID" value="NZ_BAFO02000021.1"/>
</dbReference>
<organism evidence="1 2">
    <name type="scientific">Nocardia asteroides NBRC 15531</name>
    <dbReference type="NCBI Taxonomy" id="1110697"/>
    <lineage>
        <taxon>Bacteria</taxon>
        <taxon>Bacillati</taxon>
        <taxon>Actinomycetota</taxon>
        <taxon>Actinomycetes</taxon>
        <taxon>Mycobacteriales</taxon>
        <taxon>Nocardiaceae</taxon>
        <taxon>Nocardia</taxon>
    </lineage>
</organism>
<dbReference type="OrthoDB" id="1550900at2"/>
<keyword evidence="2" id="KW-1185">Reference proteome</keyword>
<evidence type="ECO:0008006" key="3">
    <source>
        <dbReference type="Google" id="ProtNLM"/>
    </source>
</evidence>
<dbReference type="AlphaFoldDB" id="U5EG09"/>
<dbReference type="Proteomes" id="UP000017048">
    <property type="component" value="Unassembled WGS sequence"/>
</dbReference>